<evidence type="ECO:0000256" key="1">
    <source>
        <dbReference type="SAM" id="MobiDB-lite"/>
    </source>
</evidence>
<proteinExistence type="predicted"/>
<dbReference type="EnsemblFungi" id="CEF79552">
    <property type="protein sequence ID" value="CEF79552"/>
    <property type="gene ID" value="FGRRES_20215"/>
</dbReference>
<accession>A0A098DM84</accession>
<accession>A0A0E0S7S7</accession>
<evidence type="ECO:0000313" key="2">
    <source>
        <dbReference type="EMBL" id="CEF79552.1"/>
    </source>
</evidence>
<protein>
    <submittedName>
        <fullName evidence="2">Chromosome 2, complete genome</fullName>
    </submittedName>
</protein>
<dbReference type="Proteomes" id="UP000070720">
    <property type="component" value="Chromosome 2"/>
</dbReference>
<reference evidence="3 4" key="1">
    <citation type="journal article" date="2007" name="Science">
        <title>The Fusarium graminearum genome reveals a link between localized polymorphism and pathogen specialization.</title>
        <authorList>
            <person name="Cuomo C.A."/>
            <person name="Gueldener U."/>
            <person name="Xu J.-R."/>
            <person name="Trail F."/>
            <person name="Turgeon B.G."/>
            <person name="Di Pietro A."/>
            <person name="Walton J.D."/>
            <person name="Ma L.-J."/>
            <person name="Baker S.E."/>
            <person name="Rep M."/>
            <person name="Adam G."/>
            <person name="Antoniw J."/>
            <person name="Baldwin T."/>
            <person name="Calvo S.E."/>
            <person name="Chang Y.-L."/>
            <person name="DeCaprio D."/>
            <person name="Gale L.R."/>
            <person name="Gnerre S."/>
            <person name="Goswami R.S."/>
            <person name="Hammond-Kosack K."/>
            <person name="Harris L.J."/>
            <person name="Hilburn K."/>
            <person name="Kennell J.C."/>
            <person name="Kroken S."/>
            <person name="Magnuson J.K."/>
            <person name="Mannhaupt G."/>
            <person name="Mauceli E.W."/>
            <person name="Mewes H.-W."/>
            <person name="Mitterbauer R."/>
            <person name="Muehlbauer G."/>
            <person name="Muensterkoetter M."/>
            <person name="Nelson D."/>
            <person name="O'Donnell K."/>
            <person name="Ouellet T."/>
            <person name="Qi W."/>
            <person name="Quesneville H."/>
            <person name="Roncero M.I.G."/>
            <person name="Seong K.-Y."/>
            <person name="Tetko I.V."/>
            <person name="Urban M."/>
            <person name="Waalwijk C."/>
            <person name="Ward T.J."/>
            <person name="Yao J."/>
            <person name="Birren B.W."/>
            <person name="Kistler H.C."/>
        </authorList>
    </citation>
    <scope>NUCLEOTIDE SEQUENCE [LARGE SCALE GENOMIC DNA]</scope>
    <source>
        <strain evidence="4">ATCC MYA-4620 / CBS 123657 / FGSC 9075 / NRRL 31084 / PH-1</strain>
        <strain evidence="3">PH-1 / ATCC MYA-4620 / FGSC 9075 / NRRL 31084</strain>
    </source>
</reference>
<feature type="region of interest" description="Disordered" evidence="1">
    <location>
        <begin position="1"/>
        <end position="55"/>
    </location>
</feature>
<organism evidence="2 4">
    <name type="scientific">Gibberella zeae (strain ATCC MYA-4620 / CBS 123657 / FGSC 9075 / NRRL 31084 / PH-1)</name>
    <name type="common">Wheat head blight fungus</name>
    <name type="synonym">Fusarium graminearum</name>
    <dbReference type="NCBI Taxonomy" id="229533"/>
    <lineage>
        <taxon>Eukaryota</taxon>
        <taxon>Fungi</taxon>
        <taxon>Dikarya</taxon>
        <taxon>Ascomycota</taxon>
        <taxon>Pezizomycotina</taxon>
        <taxon>Sordariomycetes</taxon>
        <taxon>Hypocreomycetidae</taxon>
        <taxon>Hypocreales</taxon>
        <taxon>Nectriaceae</taxon>
        <taxon>Fusarium</taxon>
    </lineage>
</organism>
<reference evidence="3 4" key="2">
    <citation type="journal article" date="2010" name="Nature">
        <title>Comparative genomics reveals mobile pathogenicity chromosomes in Fusarium.</title>
        <authorList>
            <person name="Ma L.J."/>
            <person name="van der Does H.C."/>
            <person name="Borkovich K.A."/>
            <person name="Coleman J.J."/>
            <person name="Daboussi M.J."/>
            <person name="Di Pietro A."/>
            <person name="Dufresne M."/>
            <person name="Freitag M."/>
            <person name="Grabherr M."/>
            <person name="Henrissat B."/>
            <person name="Houterman P.M."/>
            <person name="Kang S."/>
            <person name="Shim W.B."/>
            <person name="Woloshuk C."/>
            <person name="Xie X."/>
            <person name="Xu J.R."/>
            <person name="Antoniw J."/>
            <person name="Baker S.E."/>
            <person name="Bluhm B.H."/>
            <person name="Breakspear A."/>
            <person name="Brown D.W."/>
            <person name="Butchko R.A."/>
            <person name="Chapman S."/>
            <person name="Coulson R."/>
            <person name="Coutinho P.M."/>
            <person name="Danchin E.G."/>
            <person name="Diener A."/>
            <person name="Gale L.R."/>
            <person name="Gardiner D.M."/>
            <person name="Goff S."/>
            <person name="Hammond-Kosack K.E."/>
            <person name="Hilburn K."/>
            <person name="Hua-Van A."/>
            <person name="Jonkers W."/>
            <person name="Kazan K."/>
            <person name="Kodira C.D."/>
            <person name="Koehrsen M."/>
            <person name="Kumar L."/>
            <person name="Lee Y.H."/>
            <person name="Li L."/>
            <person name="Manners J.M."/>
            <person name="Miranda-Saavedra D."/>
            <person name="Mukherjee M."/>
            <person name="Park G."/>
            <person name="Park J."/>
            <person name="Park S.Y."/>
            <person name="Proctor R.H."/>
            <person name="Regev A."/>
            <person name="Ruiz-Roldan M.C."/>
            <person name="Sain D."/>
            <person name="Sakthikumar S."/>
            <person name="Sykes S."/>
            <person name="Schwartz D.C."/>
            <person name="Turgeon B.G."/>
            <person name="Wapinski I."/>
            <person name="Yoder O."/>
            <person name="Young S."/>
            <person name="Zeng Q."/>
            <person name="Zhou S."/>
            <person name="Galagan J."/>
            <person name="Cuomo C.A."/>
            <person name="Kistler H.C."/>
            <person name="Rep M."/>
        </authorList>
    </citation>
    <scope>GENOME REANNOTATION</scope>
    <source>
        <strain evidence="4">ATCC MYA-4620 / CBS 123657 / FGSC 9075 / NRRL 31084 / PH-1</strain>
        <strain evidence="3">PH-1 / ATCC MYA-4620 / FGSC 9075 / NRRL 31084</strain>
    </source>
</reference>
<feature type="compositionally biased region" description="Polar residues" evidence="1">
    <location>
        <begin position="11"/>
        <end position="22"/>
    </location>
</feature>
<sequence length="76" mass="8318">MPSKTDVSDVPSANATHGSATPPSDKDAKTPSNGTASSHYPVAETEDEERKQRDELLLDRRVLSYMRETTGREVTV</sequence>
<keyword evidence="4" id="KW-1185">Reference proteome</keyword>
<reference evidence="3" key="4">
    <citation type="submission" date="2017-01" db="UniProtKB">
        <authorList>
            <consortium name="EnsemblFungi"/>
        </authorList>
    </citation>
    <scope>IDENTIFICATION</scope>
    <source>
        <strain evidence="3">PH-1 / ATCC MYA-4620 / FGSC 9075 / NRRL 31084</strain>
    </source>
</reference>
<dbReference type="VEuPathDB" id="FungiDB:FGRAMPH1_01G15501"/>
<dbReference type="InParanoid" id="A0A098DM84"/>
<dbReference type="EMBL" id="HG970333">
    <property type="protein sequence ID" value="CEF79552.1"/>
    <property type="molecule type" value="Genomic_DNA"/>
</dbReference>
<gene>
    <name evidence="2" type="ORF">FGRAMPH1_01T15501</name>
</gene>
<reference evidence="2 4" key="3">
    <citation type="journal article" date="2015" name="BMC Genomics">
        <title>The completed genome sequence of the pathogenic ascomycete fungus Fusarium graminearum.</title>
        <authorList>
            <person name="King R."/>
            <person name="Urban M."/>
            <person name="Hammond-Kosack M.C."/>
            <person name="Hassani-Pak K."/>
            <person name="Hammond-Kosack K.E."/>
        </authorList>
    </citation>
    <scope>NUCLEOTIDE SEQUENCE [LARGE SCALE GENOMIC DNA]</scope>
    <source>
        <strain evidence="4">ATCC MYA-4620 / CBS 123657 / FGSC 9075 / NRRL 31084 / PH-1</strain>
        <strain evidence="2">PH-1</strain>
    </source>
</reference>
<evidence type="ECO:0000313" key="3">
    <source>
        <dbReference type="EnsemblFungi" id="CEF79552"/>
    </source>
</evidence>
<evidence type="ECO:0000313" key="4">
    <source>
        <dbReference type="Proteomes" id="UP000070720"/>
    </source>
</evidence>
<name>A0A098DM84_GIBZE</name>
<dbReference type="AlphaFoldDB" id="A0A098DM84"/>